<sequence>KTITDDLGPNWRDSLEYFEEKPFAAASIGQVHFGQLKDGREVAMKIQYPGIAKSIKSDVNNIMTALSLSNALPEGLFPEHLIEVMSRELAWECDYIREANCARKFQQLLKDHPFFCVPDVIDELSGERVLTTTLVSGFPLDKATDLSQELRNEVCLKASEHAEPCRVNGGVDSCGPPTLQSLLKCKRWWAKHCIVRPAWLAKVFLALNFSFFNSLHWSQYNHKLPCFC</sequence>
<evidence type="ECO:0000256" key="12">
    <source>
        <dbReference type="ARBA" id="ARBA00022989"/>
    </source>
</evidence>
<comment type="subcellular location">
    <subcellularLocation>
        <location evidence="1">Mitochondrion membrane</location>
        <topology evidence="1">Single-pass membrane protein</topology>
    </subcellularLocation>
</comment>
<protein>
    <recommendedName>
        <fullName evidence="4">Atypical kinase COQ8A, mitochondrial</fullName>
    </recommendedName>
    <alternativeName>
        <fullName evidence="16">Chaperone activity of bc1 complex-like</fullName>
    </alternativeName>
    <alternativeName>
        <fullName evidence="17">Coenzyme Q protein 8A</fullName>
    </alternativeName>
    <alternativeName>
        <fullName evidence="15">aarF domain-containing protein kinase 3</fullName>
    </alternativeName>
</protein>
<dbReference type="GO" id="GO:0016301">
    <property type="term" value="F:kinase activity"/>
    <property type="evidence" value="ECO:0007669"/>
    <property type="project" value="UniProtKB-KW"/>
</dbReference>
<keyword evidence="10" id="KW-0067">ATP-binding</keyword>
<feature type="non-terminal residue" evidence="20">
    <location>
        <position position="1"/>
    </location>
</feature>
<evidence type="ECO:0000256" key="6">
    <source>
        <dbReference type="ARBA" id="ARBA00022688"/>
    </source>
</evidence>
<evidence type="ECO:0000256" key="8">
    <source>
        <dbReference type="ARBA" id="ARBA00022741"/>
    </source>
</evidence>
<evidence type="ECO:0000256" key="2">
    <source>
        <dbReference type="ARBA" id="ARBA00004749"/>
    </source>
</evidence>
<evidence type="ECO:0000256" key="16">
    <source>
        <dbReference type="ARBA" id="ARBA00032726"/>
    </source>
</evidence>
<evidence type="ECO:0000256" key="1">
    <source>
        <dbReference type="ARBA" id="ARBA00004304"/>
    </source>
</evidence>
<proteinExistence type="inferred from homology"/>
<evidence type="ECO:0000256" key="14">
    <source>
        <dbReference type="ARBA" id="ARBA00023136"/>
    </source>
</evidence>
<dbReference type="InterPro" id="IPR051409">
    <property type="entry name" value="Atypical_kinase_ADCK"/>
</dbReference>
<keyword evidence="9 20" id="KW-0418">Kinase</keyword>
<dbReference type="PANTHER" id="PTHR43851">
    <property type="match status" value="1"/>
</dbReference>
<dbReference type="InterPro" id="IPR004147">
    <property type="entry name" value="ABC1_dom"/>
</dbReference>
<comment type="similarity">
    <text evidence="3">Belongs to the protein kinase superfamily. ADCK protein kinase family.</text>
</comment>
<organism evidence="20 21">
    <name type="scientific">Xenotaenia resolanae</name>
    <dbReference type="NCBI Taxonomy" id="208358"/>
    <lineage>
        <taxon>Eukaryota</taxon>
        <taxon>Metazoa</taxon>
        <taxon>Chordata</taxon>
        <taxon>Craniata</taxon>
        <taxon>Vertebrata</taxon>
        <taxon>Euteleostomi</taxon>
        <taxon>Actinopterygii</taxon>
        <taxon>Neopterygii</taxon>
        <taxon>Teleostei</taxon>
        <taxon>Neoteleostei</taxon>
        <taxon>Acanthomorphata</taxon>
        <taxon>Ovalentaria</taxon>
        <taxon>Atherinomorphae</taxon>
        <taxon>Cyprinodontiformes</taxon>
        <taxon>Goodeidae</taxon>
        <taxon>Xenotaenia</taxon>
    </lineage>
</organism>
<gene>
    <name evidence="20" type="primary">COQ8A_2</name>
    <name evidence="20" type="ORF">XENORESO_017695</name>
</gene>
<keyword evidence="7" id="KW-0812">Transmembrane</keyword>
<dbReference type="InterPro" id="IPR011009">
    <property type="entry name" value="Kinase-like_dom_sf"/>
</dbReference>
<keyword evidence="13" id="KW-0496">Mitochondrion</keyword>
<dbReference type="CDD" id="cd13970">
    <property type="entry name" value="ABC1_ADCK3"/>
    <property type="match status" value="1"/>
</dbReference>
<dbReference type="PANTHER" id="PTHR43851:SF1">
    <property type="entry name" value="ATYPICAL KINASE COQ8A, MITOCHONDRIAL"/>
    <property type="match status" value="1"/>
</dbReference>
<dbReference type="EMBL" id="JAHRIM010046127">
    <property type="protein sequence ID" value="MEQ2268227.1"/>
    <property type="molecule type" value="Genomic_DNA"/>
</dbReference>
<name>A0ABV0WGW0_9TELE</name>
<evidence type="ECO:0000259" key="19">
    <source>
        <dbReference type="Pfam" id="PF03109"/>
    </source>
</evidence>
<accession>A0ABV0WGW0</accession>
<evidence type="ECO:0000256" key="7">
    <source>
        <dbReference type="ARBA" id="ARBA00022692"/>
    </source>
</evidence>
<reference evidence="20 21" key="1">
    <citation type="submission" date="2021-06" db="EMBL/GenBank/DDBJ databases">
        <authorList>
            <person name="Palmer J.M."/>
        </authorList>
    </citation>
    <scope>NUCLEOTIDE SEQUENCE [LARGE SCALE GENOMIC DNA]</scope>
    <source>
        <strain evidence="20 21">XR_2019</strain>
        <tissue evidence="20">Muscle</tissue>
    </source>
</reference>
<evidence type="ECO:0000256" key="4">
    <source>
        <dbReference type="ARBA" id="ARBA00018535"/>
    </source>
</evidence>
<dbReference type="InterPro" id="IPR034646">
    <property type="entry name" value="ADCK3_dom"/>
</dbReference>
<evidence type="ECO:0000256" key="13">
    <source>
        <dbReference type="ARBA" id="ARBA00023128"/>
    </source>
</evidence>
<keyword evidence="5" id="KW-0808">Transferase</keyword>
<keyword evidence="12" id="KW-1133">Transmembrane helix</keyword>
<evidence type="ECO:0000313" key="21">
    <source>
        <dbReference type="Proteomes" id="UP001444071"/>
    </source>
</evidence>
<comment type="function">
    <text evidence="18">Atypical kinase involved in the biosynthesis of coenzyme Q, also named ubiquinone, an essential lipid-soluble electron transporter for aerobic cellular respiration. Its substrate specificity is still unclear: may act as a protein kinase that mediates phosphorylation of COQ3. According to other reports, acts as a small molecule kinase, possibly a lipid kinase that phosphorylates a prenyl lipid in the ubiquinone biosynthesis pathway, as suggested by its ability to bind coenzyme Q lipid intermediates. However, the small molecule kinase activity was not confirmed by another publication. Shows an unusual selectivity for binding ADP over ATP.</text>
</comment>
<comment type="pathway">
    <text evidence="2">Cofactor biosynthesis; ubiquinone biosynthesis.</text>
</comment>
<dbReference type="Proteomes" id="UP001444071">
    <property type="component" value="Unassembled WGS sequence"/>
</dbReference>
<keyword evidence="6" id="KW-0831">Ubiquinone biosynthesis</keyword>
<evidence type="ECO:0000256" key="18">
    <source>
        <dbReference type="ARBA" id="ARBA00058956"/>
    </source>
</evidence>
<feature type="domain" description="ABC1 atypical kinase-like" evidence="19">
    <location>
        <begin position="2"/>
        <end position="154"/>
    </location>
</feature>
<comment type="caution">
    <text evidence="20">The sequence shown here is derived from an EMBL/GenBank/DDBJ whole genome shotgun (WGS) entry which is preliminary data.</text>
</comment>
<keyword evidence="14" id="KW-0472">Membrane</keyword>
<evidence type="ECO:0000256" key="17">
    <source>
        <dbReference type="ARBA" id="ARBA00033204"/>
    </source>
</evidence>
<dbReference type="SUPFAM" id="SSF56112">
    <property type="entry name" value="Protein kinase-like (PK-like)"/>
    <property type="match status" value="1"/>
</dbReference>
<evidence type="ECO:0000256" key="3">
    <source>
        <dbReference type="ARBA" id="ARBA00009670"/>
    </source>
</evidence>
<evidence type="ECO:0000256" key="11">
    <source>
        <dbReference type="ARBA" id="ARBA00022946"/>
    </source>
</evidence>
<evidence type="ECO:0000256" key="15">
    <source>
        <dbReference type="ARBA" id="ARBA00031775"/>
    </source>
</evidence>
<keyword evidence="11" id="KW-0809">Transit peptide</keyword>
<evidence type="ECO:0000256" key="5">
    <source>
        <dbReference type="ARBA" id="ARBA00022679"/>
    </source>
</evidence>
<keyword evidence="8" id="KW-0547">Nucleotide-binding</keyword>
<evidence type="ECO:0000313" key="20">
    <source>
        <dbReference type="EMBL" id="MEQ2268227.1"/>
    </source>
</evidence>
<dbReference type="Pfam" id="PF03109">
    <property type="entry name" value="ABC1"/>
    <property type="match status" value="1"/>
</dbReference>
<evidence type="ECO:0000256" key="10">
    <source>
        <dbReference type="ARBA" id="ARBA00022840"/>
    </source>
</evidence>
<keyword evidence="21" id="KW-1185">Reference proteome</keyword>
<evidence type="ECO:0000256" key="9">
    <source>
        <dbReference type="ARBA" id="ARBA00022777"/>
    </source>
</evidence>